<accession>A0A0A9WA28</accession>
<sequence length="110" mass="12445">MACLLLLQKLGSKRIRTTAYHPQADGLLERWHRTLKEWIWCLNSSNWVESLAPIILGLRSTVHEDFGASSADLVYGVPLRLPGDFYEGPPENPIEAPEYARLVKVEMGKL</sequence>
<proteinExistence type="predicted"/>
<dbReference type="AlphaFoldDB" id="A0A0A9WA28"/>
<dbReference type="GO" id="GO:0003676">
    <property type="term" value="F:nucleic acid binding"/>
    <property type="evidence" value="ECO:0007669"/>
    <property type="project" value="InterPro"/>
</dbReference>
<reference evidence="1" key="1">
    <citation type="journal article" date="2014" name="PLoS ONE">
        <title>Transcriptome-Based Identification of ABC Transporters in the Western Tarnished Plant Bug Lygus hesperus.</title>
        <authorList>
            <person name="Hull J.J."/>
            <person name="Chaney K."/>
            <person name="Geib S.M."/>
            <person name="Fabrick J.A."/>
            <person name="Brent C.S."/>
            <person name="Walsh D."/>
            <person name="Lavine L.C."/>
        </authorList>
    </citation>
    <scope>NUCLEOTIDE SEQUENCE</scope>
</reference>
<reference evidence="1" key="2">
    <citation type="submission" date="2014-07" db="EMBL/GenBank/DDBJ databases">
        <authorList>
            <person name="Hull J."/>
        </authorList>
    </citation>
    <scope>NUCLEOTIDE SEQUENCE</scope>
</reference>
<organism evidence="1">
    <name type="scientific">Lygus hesperus</name>
    <name type="common">Western plant bug</name>
    <dbReference type="NCBI Taxonomy" id="30085"/>
    <lineage>
        <taxon>Eukaryota</taxon>
        <taxon>Metazoa</taxon>
        <taxon>Ecdysozoa</taxon>
        <taxon>Arthropoda</taxon>
        <taxon>Hexapoda</taxon>
        <taxon>Insecta</taxon>
        <taxon>Pterygota</taxon>
        <taxon>Neoptera</taxon>
        <taxon>Paraneoptera</taxon>
        <taxon>Hemiptera</taxon>
        <taxon>Heteroptera</taxon>
        <taxon>Panheteroptera</taxon>
        <taxon>Cimicomorpha</taxon>
        <taxon>Miridae</taxon>
        <taxon>Mirini</taxon>
        <taxon>Lygus</taxon>
    </lineage>
</organism>
<dbReference type="InterPro" id="IPR012337">
    <property type="entry name" value="RNaseH-like_sf"/>
</dbReference>
<feature type="non-terminal residue" evidence="1">
    <location>
        <position position="110"/>
    </location>
</feature>
<gene>
    <name evidence="1" type="ORF">CM83_102940</name>
</gene>
<dbReference type="PANTHER" id="PTHR38681">
    <property type="entry name" value="RETROVIRUS-RELATED POL POLYPROTEIN FROM TRANSPOSON 412-LIKE PROTEIN-RELATED"/>
    <property type="match status" value="1"/>
</dbReference>
<dbReference type="Gene3D" id="3.30.420.10">
    <property type="entry name" value="Ribonuclease H-like superfamily/Ribonuclease H"/>
    <property type="match status" value="1"/>
</dbReference>
<evidence type="ECO:0000313" key="1">
    <source>
        <dbReference type="EMBL" id="JAG05312.1"/>
    </source>
</evidence>
<dbReference type="EMBL" id="GBHO01038292">
    <property type="protein sequence ID" value="JAG05312.1"/>
    <property type="molecule type" value="Transcribed_RNA"/>
</dbReference>
<name>A0A0A9WA28_LYGHE</name>
<evidence type="ECO:0008006" key="2">
    <source>
        <dbReference type="Google" id="ProtNLM"/>
    </source>
</evidence>
<dbReference type="SUPFAM" id="SSF53098">
    <property type="entry name" value="Ribonuclease H-like"/>
    <property type="match status" value="1"/>
</dbReference>
<dbReference type="InterPro" id="IPR036397">
    <property type="entry name" value="RNaseH_sf"/>
</dbReference>
<dbReference type="PANTHER" id="PTHR38681:SF1">
    <property type="entry name" value="RETROVIRUS-RELATED POL POLYPROTEIN FROM TRANSPOSON 412-LIKE PROTEIN"/>
    <property type="match status" value="1"/>
</dbReference>
<protein>
    <recommendedName>
        <fullName evidence="2">Integrase catalytic domain-containing protein</fullName>
    </recommendedName>
</protein>